<dbReference type="EMBL" id="LAZR01005277">
    <property type="protein sequence ID" value="KKN01301.1"/>
    <property type="molecule type" value="Genomic_DNA"/>
</dbReference>
<evidence type="ECO:0000313" key="1">
    <source>
        <dbReference type="EMBL" id="KKN01301.1"/>
    </source>
</evidence>
<dbReference type="AlphaFoldDB" id="A0A0F9PJX2"/>
<proteinExistence type="predicted"/>
<reference evidence="1" key="1">
    <citation type="journal article" date="2015" name="Nature">
        <title>Complex archaea that bridge the gap between prokaryotes and eukaryotes.</title>
        <authorList>
            <person name="Spang A."/>
            <person name="Saw J.H."/>
            <person name="Jorgensen S.L."/>
            <person name="Zaremba-Niedzwiedzka K."/>
            <person name="Martijn J."/>
            <person name="Lind A.E."/>
            <person name="van Eijk R."/>
            <person name="Schleper C."/>
            <person name="Guy L."/>
            <person name="Ettema T.J."/>
        </authorList>
    </citation>
    <scope>NUCLEOTIDE SEQUENCE</scope>
</reference>
<organism evidence="1">
    <name type="scientific">marine sediment metagenome</name>
    <dbReference type="NCBI Taxonomy" id="412755"/>
    <lineage>
        <taxon>unclassified sequences</taxon>
        <taxon>metagenomes</taxon>
        <taxon>ecological metagenomes</taxon>
    </lineage>
</organism>
<protein>
    <submittedName>
        <fullName evidence="1">Uncharacterized protein</fullName>
    </submittedName>
</protein>
<gene>
    <name evidence="1" type="ORF">LCGC14_1129160</name>
</gene>
<sequence>MANKVNYEDLIIDLYIFERLERSSGNMSTAKLLFLFEEDLYKKNMIGSHYPMIKHKMGPYNSQIGTHIKNLALNGYLNHEESYFDKIKKKTLIISKNSNTTKFLKNIDELIQENTNVFTVLDDIINEFGKMNAEELKNYIYTLKEVGRFNISIKDYPMYKIILNPSDLNNPTSEFKLDEIWYDTVEVLLNPRILLRLKSGIKDIQYGKFTFSNVN</sequence>
<accession>A0A0F9PJX2</accession>
<comment type="caution">
    <text evidence="1">The sequence shown here is derived from an EMBL/GenBank/DDBJ whole genome shotgun (WGS) entry which is preliminary data.</text>
</comment>
<name>A0A0F9PJX2_9ZZZZ</name>